<keyword evidence="1" id="KW-0560">Oxidoreductase</keyword>
<evidence type="ECO:0000313" key="3">
    <source>
        <dbReference type="Proteomes" id="UP000838412"/>
    </source>
</evidence>
<dbReference type="InterPro" id="IPR020904">
    <property type="entry name" value="Sc_DH/Rdtase_CS"/>
</dbReference>
<name>A0A8J9ZVX0_BRALA</name>
<dbReference type="PANTHER" id="PTHR44404:SF1">
    <property type="entry name" value="HYDROXYSTEROID 11-BETA-DEHYDROGENASE 1-LIKE PROTEIN"/>
    <property type="match status" value="1"/>
</dbReference>
<dbReference type="PROSITE" id="PS00061">
    <property type="entry name" value="ADH_SHORT"/>
    <property type="match status" value="1"/>
</dbReference>
<evidence type="ECO:0000313" key="2">
    <source>
        <dbReference type="EMBL" id="CAH1264335.1"/>
    </source>
</evidence>
<dbReference type="Pfam" id="PF00106">
    <property type="entry name" value="adh_short"/>
    <property type="match status" value="1"/>
</dbReference>
<sequence length="167" mass="18337">MGETRMASPECWPGRLYGGLALPKNTTGPPSLPLRRKVPSPNLSFYSCAKFGLDGFFSSLRVELMKAQQDVSVTLAVLGFVATPTFSDHLKTRPDGDKVLEGFAPIGETALAVIRGGATRARELYYPFHTWPLAKLRILVPQLLEYISVNLLRKRDGLADSSKMADI</sequence>
<gene>
    <name evidence="2" type="primary">HSD11B1</name>
    <name evidence="2" type="ORF">BLAG_LOCUS18730</name>
</gene>
<dbReference type="AlphaFoldDB" id="A0A8J9ZVX0"/>
<reference evidence="2" key="1">
    <citation type="submission" date="2022-01" db="EMBL/GenBank/DDBJ databases">
        <authorList>
            <person name="Braso-Vives M."/>
        </authorList>
    </citation>
    <scope>NUCLEOTIDE SEQUENCE</scope>
</reference>
<dbReference type="PANTHER" id="PTHR44404">
    <property type="entry name" value="HYDROXYSTEROID DEHYDROGENASE 1M"/>
    <property type="match status" value="1"/>
</dbReference>
<dbReference type="Proteomes" id="UP000838412">
    <property type="component" value="Chromosome 4"/>
</dbReference>
<dbReference type="OrthoDB" id="1933717at2759"/>
<dbReference type="InterPro" id="IPR036291">
    <property type="entry name" value="NAD(P)-bd_dom_sf"/>
</dbReference>
<dbReference type="GO" id="GO:0016491">
    <property type="term" value="F:oxidoreductase activity"/>
    <property type="evidence" value="ECO:0007669"/>
    <property type="project" value="UniProtKB-KW"/>
</dbReference>
<dbReference type="SUPFAM" id="SSF51735">
    <property type="entry name" value="NAD(P)-binding Rossmann-fold domains"/>
    <property type="match status" value="1"/>
</dbReference>
<proteinExistence type="predicted"/>
<protein>
    <submittedName>
        <fullName evidence="2">HSD11B1 protein</fullName>
    </submittedName>
</protein>
<dbReference type="Gene3D" id="3.40.50.720">
    <property type="entry name" value="NAD(P)-binding Rossmann-like Domain"/>
    <property type="match status" value="1"/>
</dbReference>
<dbReference type="EMBL" id="OV696689">
    <property type="protein sequence ID" value="CAH1264335.1"/>
    <property type="molecule type" value="Genomic_DNA"/>
</dbReference>
<dbReference type="InterPro" id="IPR002347">
    <property type="entry name" value="SDR_fam"/>
</dbReference>
<accession>A0A8J9ZVX0</accession>
<organism evidence="2 3">
    <name type="scientific">Branchiostoma lanceolatum</name>
    <name type="common">Common lancelet</name>
    <name type="synonym">Amphioxus lanceolatum</name>
    <dbReference type="NCBI Taxonomy" id="7740"/>
    <lineage>
        <taxon>Eukaryota</taxon>
        <taxon>Metazoa</taxon>
        <taxon>Chordata</taxon>
        <taxon>Cephalochordata</taxon>
        <taxon>Leptocardii</taxon>
        <taxon>Amphioxiformes</taxon>
        <taxon>Branchiostomatidae</taxon>
        <taxon>Branchiostoma</taxon>
    </lineage>
</organism>
<evidence type="ECO:0000256" key="1">
    <source>
        <dbReference type="ARBA" id="ARBA00023002"/>
    </source>
</evidence>
<keyword evidence="3" id="KW-1185">Reference proteome</keyword>